<reference evidence="1 2" key="1">
    <citation type="journal article" date="2020" name="Genome Biol. Evol.">
        <title>A new high-quality draft genome assembly of the Chinese cordyceps Ophiocordyceps sinensis.</title>
        <authorList>
            <person name="Shu R."/>
            <person name="Zhang J."/>
            <person name="Meng Q."/>
            <person name="Zhang H."/>
            <person name="Zhou G."/>
            <person name="Li M."/>
            <person name="Wu P."/>
            <person name="Zhao Y."/>
            <person name="Chen C."/>
            <person name="Qin Q."/>
        </authorList>
    </citation>
    <scope>NUCLEOTIDE SEQUENCE [LARGE SCALE GENOMIC DNA]</scope>
    <source>
        <strain evidence="1 2">IOZ07</strain>
    </source>
</reference>
<protein>
    <submittedName>
        <fullName evidence="1">Uncharacterized protein</fullName>
    </submittedName>
</protein>
<keyword evidence="2" id="KW-1185">Reference proteome</keyword>
<organism evidence="1 2">
    <name type="scientific">Ophiocordyceps sinensis</name>
    <dbReference type="NCBI Taxonomy" id="72228"/>
    <lineage>
        <taxon>Eukaryota</taxon>
        <taxon>Fungi</taxon>
        <taxon>Dikarya</taxon>
        <taxon>Ascomycota</taxon>
        <taxon>Pezizomycotina</taxon>
        <taxon>Sordariomycetes</taxon>
        <taxon>Hypocreomycetidae</taxon>
        <taxon>Hypocreales</taxon>
        <taxon>Ophiocordycipitaceae</taxon>
        <taxon>Ophiocordyceps</taxon>
    </lineage>
</organism>
<dbReference type="EMBL" id="JAAVMX010000003">
    <property type="protein sequence ID" value="KAF4509905.1"/>
    <property type="molecule type" value="Genomic_DNA"/>
</dbReference>
<gene>
    <name evidence="1" type="ORF">G6O67_001840</name>
</gene>
<sequence length="183" mass="20766">MCVVIDSVFTICVHDDFLFNITLCDDKVCKGRVDILRLIPGWCTECRKALMVRFKDEKSLRDYATPRRAWASLAQIGKVEMIKPMLPAMVASPHLDKLDIETVIKAEALWAKELIVKICGLCKHQVEVGNEHWDPVGVDKPTILELVKKVHALTDESAELEEAIEDCSHMYTHLHLPPPMPRP</sequence>
<comment type="caution">
    <text evidence="1">The sequence shown here is derived from an EMBL/GenBank/DDBJ whole genome shotgun (WGS) entry which is preliminary data.</text>
</comment>
<evidence type="ECO:0000313" key="1">
    <source>
        <dbReference type="EMBL" id="KAF4509905.1"/>
    </source>
</evidence>
<evidence type="ECO:0000313" key="2">
    <source>
        <dbReference type="Proteomes" id="UP000557566"/>
    </source>
</evidence>
<dbReference type="Proteomes" id="UP000557566">
    <property type="component" value="Unassembled WGS sequence"/>
</dbReference>
<proteinExistence type="predicted"/>
<accession>A0A8H4PSX2</accession>
<name>A0A8H4PSX2_9HYPO</name>
<dbReference type="AlphaFoldDB" id="A0A8H4PSX2"/>